<protein>
    <recommendedName>
        <fullName evidence="3">HNH endonuclease</fullName>
    </recommendedName>
</protein>
<dbReference type="EMBL" id="FOKI01000018">
    <property type="protein sequence ID" value="SFB22009.1"/>
    <property type="molecule type" value="Genomic_DNA"/>
</dbReference>
<sequence>MQGKCEFCERDNVELTEHHLIPIQYGGRYLETCMICIPCHKQIHALYNNMELSYRLYTIKRLKNDYKLSRFIRWIQKQPSTAIVTVKKYRKRKNTRY</sequence>
<dbReference type="PANTHER" id="PTHR37827:SF1">
    <property type="entry name" value="HNH DOMAIN-CONTAINING PROTEIN"/>
    <property type="match status" value="1"/>
</dbReference>
<reference evidence="1 2" key="1">
    <citation type="submission" date="2016-10" db="EMBL/GenBank/DDBJ databases">
        <authorList>
            <person name="de Groot N.N."/>
        </authorList>
    </citation>
    <scope>NUCLEOTIDE SEQUENCE [LARGE SCALE GENOMIC DNA]</scope>
    <source>
        <strain evidence="1 2">DSM 12271</strain>
    </source>
</reference>
<evidence type="ECO:0000313" key="1">
    <source>
        <dbReference type="EMBL" id="SFB22009.1"/>
    </source>
</evidence>
<dbReference type="STRING" id="84698.SAMN04488528_101855"/>
<accession>A0A1I0Z8D1</accession>
<name>A0A1I0Z8D1_9CLOT</name>
<evidence type="ECO:0008006" key="3">
    <source>
        <dbReference type="Google" id="ProtNLM"/>
    </source>
</evidence>
<dbReference type="AlphaFoldDB" id="A0A1I0Z8D1"/>
<keyword evidence="2" id="KW-1185">Reference proteome</keyword>
<gene>
    <name evidence="1" type="ORF">SAMN04488528_101855</name>
</gene>
<dbReference type="RefSeq" id="WP_090041720.1">
    <property type="nucleotide sequence ID" value="NZ_FOKI01000018.1"/>
</dbReference>
<dbReference type="PANTHER" id="PTHR37827">
    <property type="entry name" value="TUDOR DOMAIN-CONTAINING PROTEIN"/>
    <property type="match status" value="1"/>
</dbReference>
<organism evidence="1 2">
    <name type="scientific">Clostridium frigidicarnis</name>
    <dbReference type="NCBI Taxonomy" id="84698"/>
    <lineage>
        <taxon>Bacteria</taxon>
        <taxon>Bacillati</taxon>
        <taxon>Bacillota</taxon>
        <taxon>Clostridia</taxon>
        <taxon>Eubacteriales</taxon>
        <taxon>Clostridiaceae</taxon>
        <taxon>Clostridium</taxon>
    </lineage>
</organism>
<dbReference type="OrthoDB" id="9802640at2"/>
<dbReference type="Proteomes" id="UP000198619">
    <property type="component" value="Unassembled WGS sequence"/>
</dbReference>
<evidence type="ECO:0000313" key="2">
    <source>
        <dbReference type="Proteomes" id="UP000198619"/>
    </source>
</evidence>
<proteinExistence type="predicted"/>